<reference evidence="4 5" key="1">
    <citation type="journal article" date="2018" name="Mol. Plant">
        <title>The genome of Artemisia annua provides insight into the evolution of Asteraceae family and artemisinin biosynthesis.</title>
        <authorList>
            <person name="Shen Q."/>
            <person name="Zhang L."/>
            <person name="Liao Z."/>
            <person name="Wang S."/>
            <person name="Yan T."/>
            <person name="Shi P."/>
            <person name="Liu M."/>
            <person name="Fu X."/>
            <person name="Pan Q."/>
            <person name="Wang Y."/>
            <person name="Lv Z."/>
            <person name="Lu X."/>
            <person name="Zhang F."/>
            <person name="Jiang W."/>
            <person name="Ma Y."/>
            <person name="Chen M."/>
            <person name="Hao X."/>
            <person name="Li L."/>
            <person name="Tang Y."/>
            <person name="Lv G."/>
            <person name="Zhou Y."/>
            <person name="Sun X."/>
            <person name="Brodelius P.E."/>
            <person name="Rose J.K.C."/>
            <person name="Tang K."/>
        </authorList>
    </citation>
    <scope>NUCLEOTIDE SEQUENCE [LARGE SCALE GENOMIC DNA]</scope>
    <source>
        <strain evidence="5">cv. Huhao1</strain>
        <tissue evidence="4">Leaf</tissue>
    </source>
</reference>
<proteinExistence type="predicted"/>
<evidence type="ECO:0000313" key="4">
    <source>
        <dbReference type="EMBL" id="PWA85043.1"/>
    </source>
</evidence>
<organism evidence="4 5">
    <name type="scientific">Artemisia annua</name>
    <name type="common">Sweet wormwood</name>
    <dbReference type="NCBI Taxonomy" id="35608"/>
    <lineage>
        <taxon>Eukaryota</taxon>
        <taxon>Viridiplantae</taxon>
        <taxon>Streptophyta</taxon>
        <taxon>Embryophyta</taxon>
        <taxon>Tracheophyta</taxon>
        <taxon>Spermatophyta</taxon>
        <taxon>Magnoliopsida</taxon>
        <taxon>eudicotyledons</taxon>
        <taxon>Gunneridae</taxon>
        <taxon>Pentapetalae</taxon>
        <taxon>asterids</taxon>
        <taxon>campanulids</taxon>
        <taxon>Asterales</taxon>
        <taxon>Asteraceae</taxon>
        <taxon>Asteroideae</taxon>
        <taxon>Anthemideae</taxon>
        <taxon>Artemisiinae</taxon>
        <taxon>Artemisia</taxon>
    </lineage>
</organism>
<evidence type="ECO:0000256" key="2">
    <source>
        <dbReference type="PROSITE-ProRule" id="PRU00176"/>
    </source>
</evidence>
<accession>A0A2U1PH10</accession>
<dbReference type="PROSITE" id="PS50102">
    <property type="entry name" value="RRM"/>
    <property type="match status" value="1"/>
</dbReference>
<keyword evidence="1 2" id="KW-0694">RNA-binding</keyword>
<comment type="caution">
    <text evidence="4">The sequence shown here is derived from an EMBL/GenBank/DDBJ whole genome shotgun (WGS) entry which is preliminary data.</text>
</comment>
<name>A0A2U1PH10_ARTAN</name>
<dbReference type="SUPFAM" id="SSF54928">
    <property type="entry name" value="RNA-binding domain, RBD"/>
    <property type="match status" value="1"/>
</dbReference>
<dbReference type="AlphaFoldDB" id="A0A2U1PH10"/>
<keyword evidence="5" id="KW-1185">Reference proteome</keyword>
<dbReference type="InterPro" id="IPR012677">
    <property type="entry name" value="Nucleotide-bd_a/b_plait_sf"/>
</dbReference>
<dbReference type="InterPro" id="IPR035979">
    <property type="entry name" value="RBD_domain_sf"/>
</dbReference>
<dbReference type="Gene3D" id="3.30.70.330">
    <property type="match status" value="1"/>
</dbReference>
<gene>
    <name evidence="4" type="ORF">CTI12_AA152190</name>
</gene>
<evidence type="ECO:0000256" key="1">
    <source>
        <dbReference type="ARBA" id="ARBA00022884"/>
    </source>
</evidence>
<dbReference type="InterPro" id="IPR000504">
    <property type="entry name" value="RRM_dom"/>
</dbReference>
<dbReference type="PANTHER" id="PTHR10501">
    <property type="entry name" value="U1 SMALL NUCLEAR RIBONUCLEOPROTEIN A/U2 SMALL NUCLEAR RIBONUCLEOPROTEIN B"/>
    <property type="match status" value="1"/>
</dbReference>
<feature type="domain" description="RRM" evidence="3">
    <location>
        <begin position="111"/>
        <end position="194"/>
    </location>
</feature>
<sequence length="270" mass="30234">MSCLYYADLVHIVDVSGGRDLPGYFARDDERGTHTHLVVKDSDTIGASYDRYLRVAFLHATLLYQQLPPFGGIDSARPINTGLGDRLQEDPRLMGLVGRRPEIALPPDASNTLFVEGLPSNCSRREFLHPSLTDIFRPFVGYKEVRLVTKESRHSSGEPLVLCFVDFESPAEAATAKDALHAKGQDFIPSPGRKRGRNSFPMEFNYRFLKSFCSHFGFSTIFDLLQSIIAAARSSYKFDEHDRDSGILRMQFARNPGVRTGGSGRSRGRR</sequence>
<dbReference type="GO" id="GO:0003723">
    <property type="term" value="F:RNA binding"/>
    <property type="evidence" value="ECO:0007669"/>
    <property type="project" value="UniProtKB-UniRule"/>
</dbReference>
<dbReference type="OrthoDB" id="431169at2759"/>
<dbReference type="Proteomes" id="UP000245207">
    <property type="component" value="Unassembled WGS sequence"/>
</dbReference>
<evidence type="ECO:0000313" key="5">
    <source>
        <dbReference type="Proteomes" id="UP000245207"/>
    </source>
</evidence>
<evidence type="ECO:0000259" key="3">
    <source>
        <dbReference type="PROSITE" id="PS50102"/>
    </source>
</evidence>
<dbReference type="EMBL" id="PKPP01001166">
    <property type="protein sequence ID" value="PWA85043.1"/>
    <property type="molecule type" value="Genomic_DNA"/>
</dbReference>
<dbReference type="Pfam" id="PF00076">
    <property type="entry name" value="RRM_1"/>
    <property type="match status" value="1"/>
</dbReference>
<protein>
    <submittedName>
        <fullName evidence="4">Nucleotide-binding alpha-beta plait domain-containing protein</fullName>
    </submittedName>
</protein>